<name>A0ABZ0HPL8_9HYPH</name>
<accession>A0ABZ0HPL8</accession>
<organism evidence="2 3">
    <name type="scientific">Methylocapsa polymorpha</name>
    <dbReference type="NCBI Taxonomy" id="3080828"/>
    <lineage>
        <taxon>Bacteria</taxon>
        <taxon>Pseudomonadati</taxon>
        <taxon>Pseudomonadota</taxon>
        <taxon>Alphaproteobacteria</taxon>
        <taxon>Hyphomicrobiales</taxon>
        <taxon>Beijerinckiaceae</taxon>
        <taxon>Methylocapsa</taxon>
    </lineage>
</organism>
<reference evidence="2 3" key="1">
    <citation type="submission" date="2023-10" db="EMBL/GenBank/DDBJ databases">
        <title>Novel methanotroph of the genus Methylocapsa from a subarctic wetland.</title>
        <authorList>
            <person name="Belova S.E."/>
            <person name="Oshkin I.Y."/>
            <person name="Miroshnikov K."/>
            <person name="Dedysh S.N."/>
        </authorList>
    </citation>
    <scope>NUCLEOTIDE SEQUENCE [LARGE SCALE GENOMIC DNA]</scope>
    <source>
        <strain evidence="2 3">RX1</strain>
    </source>
</reference>
<proteinExistence type="predicted"/>
<sequence length="108" mass="11668">MSKKTFLPPGKTELVLSHSHSLDAGVAWGYLALQASHLGYAAHGMTGFDIPRAAKELRAPDDYRVEMAFALGRVGDKSILPEALRARGEPNGRNPQSDFVFEGEFPAG</sequence>
<gene>
    <name evidence="2" type="ORF">RZS28_11645</name>
</gene>
<dbReference type="InterPro" id="IPR000415">
    <property type="entry name" value="Nitroreductase-like"/>
</dbReference>
<keyword evidence="3" id="KW-1185">Reference proteome</keyword>
<dbReference type="Proteomes" id="UP001626536">
    <property type="component" value="Chromosome"/>
</dbReference>
<dbReference type="SUPFAM" id="SSF55469">
    <property type="entry name" value="FMN-dependent nitroreductase-like"/>
    <property type="match status" value="1"/>
</dbReference>
<dbReference type="RefSeq" id="WP_407337913.1">
    <property type="nucleotide sequence ID" value="NZ_CP136862.1"/>
</dbReference>
<feature type="region of interest" description="Disordered" evidence="1">
    <location>
        <begin position="86"/>
        <end position="108"/>
    </location>
</feature>
<evidence type="ECO:0000313" key="3">
    <source>
        <dbReference type="Proteomes" id="UP001626536"/>
    </source>
</evidence>
<dbReference type="EMBL" id="CP136862">
    <property type="protein sequence ID" value="WOJ88478.1"/>
    <property type="molecule type" value="Genomic_DNA"/>
</dbReference>
<evidence type="ECO:0000256" key="1">
    <source>
        <dbReference type="SAM" id="MobiDB-lite"/>
    </source>
</evidence>
<protein>
    <submittedName>
        <fullName evidence="2">Nitroreductase family protein</fullName>
    </submittedName>
</protein>
<dbReference type="Gene3D" id="3.40.109.10">
    <property type="entry name" value="NADH Oxidase"/>
    <property type="match status" value="1"/>
</dbReference>
<evidence type="ECO:0000313" key="2">
    <source>
        <dbReference type="EMBL" id="WOJ88478.1"/>
    </source>
</evidence>